<dbReference type="InterPro" id="IPR029026">
    <property type="entry name" value="tRNA_m1G_MTases_N"/>
</dbReference>
<keyword evidence="6" id="KW-1185">Reference proteome</keyword>
<keyword evidence="2 5" id="KW-0808">Transferase</keyword>
<evidence type="ECO:0000256" key="1">
    <source>
        <dbReference type="ARBA" id="ARBA00022603"/>
    </source>
</evidence>
<dbReference type="Pfam" id="PF08032">
    <property type="entry name" value="SpoU_sub_bind"/>
    <property type="match status" value="1"/>
</dbReference>
<dbReference type="EMBL" id="WFLM01000002">
    <property type="protein sequence ID" value="KAB8039630.1"/>
    <property type="molecule type" value="Genomic_DNA"/>
</dbReference>
<dbReference type="InterPro" id="IPR004441">
    <property type="entry name" value="rRNA_MeTrfase_TrmH"/>
</dbReference>
<accession>A0A6N6VTH3</accession>
<dbReference type="CDD" id="cd18095">
    <property type="entry name" value="SpoU-like_rRNA-MTase"/>
    <property type="match status" value="1"/>
</dbReference>
<feature type="domain" description="RNA 2-O ribose methyltransferase substrate binding" evidence="4">
    <location>
        <begin position="60"/>
        <end position="135"/>
    </location>
</feature>
<dbReference type="InterPro" id="IPR013123">
    <property type="entry name" value="SpoU_subst-bd"/>
</dbReference>
<keyword evidence="1 5" id="KW-0489">Methyltransferase</keyword>
<dbReference type="GO" id="GO:0008173">
    <property type="term" value="F:RNA methyltransferase activity"/>
    <property type="evidence" value="ECO:0007669"/>
    <property type="project" value="InterPro"/>
</dbReference>
<reference evidence="5 6" key="1">
    <citation type="submission" date="2019-10" db="EMBL/GenBank/DDBJ databases">
        <title>New species of Slilvanegrellaceae.</title>
        <authorList>
            <person name="Pitt A."/>
            <person name="Hahn M.W."/>
        </authorList>
    </citation>
    <scope>NUCLEOTIDE SEQUENCE [LARGE SCALE GENOMIC DNA]</scope>
    <source>
        <strain evidence="5 6">SP-Ram-0.45-NSY-1</strain>
    </source>
</reference>
<feature type="compositionally biased region" description="Basic and acidic residues" evidence="3">
    <location>
        <begin position="24"/>
        <end position="49"/>
    </location>
</feature>
<name>A0A6N6VTH3_9BACT</name>
<dbReference type="GO" id="GO:0003723">
    <property type="term" value="F:RNA binding"/>
    <property type="evidence" value="ECO:0007669"/>
    <property type="project" value="InterPro"/>
</dbReference>
<organism evidence="5 6">
    <name type="scientific">Silvanigrella paludirubra</name>
    <dbReference type="NCBI Taxonomy" id="2499159"/>
    <lineage>
        <taxon>Bacteria</taxon>
        <taxon>Pseudomonadati</taxon>
        <taxon>Bdellovibrionota</taxon>
        <taxon>Oligoflexia</taxon>
        <taxon>Silvanigrellales</taxon>
        <taxon>Silvanigrellaceae</taxon>
        <taxon>Silvanigrella</taxon>
    </lineage>
</organism>
<dbReference type="GO" id="GO:0032259">
    <property type="term" value="P:methylation"/>
    <property type="evidence" value="ECO:0007669"/>
    <property type="project" value="UniProtKB-KW"/>
</dbReference>
<dbReference type="AlphaFoldDB" id="A0A6N6VTH3"/>
<evidence type="ECO:0000313" key="6">
    <source>
        <dbReference type="Proteomes" id="UP000437748"/>
    </source>
</evidence>
<sequence>MEKKEKFKYNKKKPEFKENKLEFKKRENPLIEKTSDEPEAQERHGENRKIPKARKNVEMKICGIHACKMLFDKRPHDIIRVYLTDENIKDFNKILKYCSEKKLAYRILSSEELVKVSESNHHEGVCFLIKKMPSQNYQEYLKEKIATGKTGCVVALENVQNPHNLGAIMRVCANFGVDAILLSNTEAALNASAYRTSEGGAEWIKVITTDNFEKAVQGFRASNYKVLTTSSHTGKSIYEEKLPEKMLVVFGSEGNGITAPLMKAGDKTVRIPSSGNVESLNIACAASVILAEHWRGNKN</sequence>
<dbReference type="GO" id="GO:0006396">
    <property type="term" value="P:RNA processing"/>
    <property type="evidence" value="ECO:0007669"/>
    <property type="project" value="InterPro"/>
</dbReference>
<dbReference type="OrthoDB" id="5290758at2"/>
<dbReference type="InterPro" id="IPR029028">
    <property type="entry name" value="Alpha/beta_knot_MTases"/>
</dbReference>
<dbReference type="Gene3D" id="3.40.1280.10">
    <property type="match status" value="1"/>
</dbReference>
<comment type="caution">
    <text evidence="5">The sequence shown here is derived from an EMBL/GenBank/DDBJ whole genome shotgun (WGS) entry which is preliminary data.</text>
</comment>
<dbReference type="PANTHER" id="PTHR46429">
    <property type="entry name" value="23S RRNA (GUANOSINE-2'-O-)-METHYLTRANSFERASE RLMB"/>
    <property type="match status" value="1"/>
</dbReference>
<protein>
    <submittedName>
        <fullName evidence="5">tRNA/rRNA methyltransferase YfiF</fullName>
    </submittedName>
</protein>
<dbReference type="PANTHER" id="PTHR46429:SF2">
    <property type="entry name" value="TRNA_RRNA METHYLTRANSFERASE"/>
    <property type="match status" value="1"/>
</dbReference>
<dbReference type="SUPFAM" id="SSF75217">
    <property type="entry name" value="alpha/beta knot"/>
    <property type="match status" value="1"/>
</dbReference>
<dbReference type="Proteomes" id="UP000437748">
    <property type="component" value="Unassembled WGS sequence"/>
</dbReference>
<gene>
    <name evidence="5" type="ORF">GCL60_05055</name>
</gene>
<dbReference type="InterPro" id="IPR001537">
    <property type="entry name" value="SpoU_MeTrfase"/>
</dbReference>
<feature type="region of interest" description="Disordered" evidence="3">
    <location>
        <begin position="24"/>
        <end position="51"/>
    </location>
</feature>
<dbReference type="SUPFAM" id="SSF55315">
    <property type="entry name" value="L30e-like"/>
    <property type="match status" value="1"/>
</dbReference>
<evidence type="ECO:0000259" key="4">
    <source>
        <dbReference type="SMART" id="SM00967"/>
    </source>
</evidence>
<evidence type="ECO:0000256" key="3">
    <source>
        <dbReference type="SAM" id="MobiDB-lite"/>
    </source>
</evidence>
<evidence type="ECO:0000256" key="2">
    <source>
        <dbReference type="ARBA" id="ARBA00022679"/>
    </source>
</evidence>
<evidence type="ECO:0000313" key="5">
    <source>
        <dbReference type="EMBL" id="KAB8039630.1"/>
    </source>
</evidence>
<dbReference type="RefSeq" id="WP_153418957.1">
    <property type="nucleotide sequence ID" value="NZ_WFLM01000002.1"/>
</dbReference>
<proteinExistence type="predicted"/>
<dbReference type="SMART" id="SM00967">
    <property type="entry name" value="SpoU_sub_bind"/>
    <property type="match status" value="1"/>
</dbReference>
<dbReference type="InterPro" id="IPR029064">
    <property type="entry name" value="Ribosomal_eL30-like_sf"/>
</dbReference>
<dbReference type="Pfam" id="PF00588">
    <property type="entry name" value="SpoU_methylase"/>
    <property type="match status" value="1"/>
</dbReference>
<dbReference type="GO" id="GO:0005829">
    <property type="term" value="C:cytosol"/>
    <property type="evidence" value="ECO:0007669"/>
    <property type="project" value="TreeGrafter"/>
</dbReference>
<dbReference type="Gene3D" id="3.30.1330.30">
    <property type="match status" value="1"/>
</dbReference>